<dbReference type="InterPro" id="IPR008258">
    <property type="entry name" value="Transglycosylase_SLT_dom_1"/>
</dbReference>
<comment type="similarity">
    <text evidence="1">Belongs to the transglycosylase Slt family.</text>
</comment>
<name>A0A1P8KBV2_9BURK</name>
<dbReference type="KEGG" id="rsb:RS694_13500"/>
<dbReference type="AlphaFoldDB" id="A0A1P8KBV2"/>
<evidence type="ECO:0000256" key="1">
    <source>
        <dbReference type="ARBA" id="ARBA00007734"/>
    </source>
</evidence>
<gene>
    <name evidence="4" type="ORF">RS694_13500</name>
</gene>
<proteinExistence type="inferred from homology"/>
<evidence type="ECO:0000313" key="5">
    <source>
        <dbReference type="Proteomes" id="UP000186110"/>
    </source>
</evidence>
<evidence type="ECO:0000259" key="3">
    <source>
        <dbReference type="Pfam" id="PF01464"/>
    </source>
</evidence>
<dbReference type="InterPro" id="IPR023346">
    <property type="entry name" value="Lysozyme-like_dom_sf"/>
</dbReference>
<dbReference type="CDD" id="cd16896">
    <property type="entry name" value="LT_Slt70-like"/>
    <property type="match status" value="1"/>
</dbReference>
<dbReference type="eggNOG" id="COG0741">
    <property type="taxonomic scope" value="Bacteria"/>
</dbReference>
<dbReference type="Proteomes" id="UP000186110">
    <property type="component" value="Chromosome"/>
</dbReference>
<dbReference type="PANTHER" id="PTHR37423:SF2">
    <property type="entry name" value="MEMBRANE-BOUND LYTIC MUREIN TRANSGLYCOSYLASE C"/>
    <property type="match status" value="1"/>
</dbReference>
<dbReference type="Gene3D" id="1.10.530.10">
    <property type="match status" value="1"/>
</dbReference>
<dbReference type="PANTHER" id="PTHR37423">
    <property type="entry name" value="SOLUBLE LYTIC MUREIN TRANSGLYCOSYLASE-RELATED"/>
    <property type="match status" value="1"/>
</dbReference>
<evidence type="ECO:0000256" key="2">
    <source>
        <dbReference type="SAM" id="SignalP"/>
    </source>
</evidence>
<feature type="signal peptide" evidence="2">
    <location>
        <begin position="1"/>
        <end position="21"/>
    </location>
</feature>
<sequence length="280" mass="30169">MKMVAACAMSIGAMASFDAQADIWSYVDERGVAHFASSQMDARYELFFRGRSNLDPLPDAAANDPQLPPLQSATPRLLAFIESSPGFKSAQRHVQAAADTYRVDYALLKAVIATESGFDTDAVSPKGAVGLMQVMPATGERYGLVDDRYGPIARKLTDPRTNINTGTRYLRDLIQMFPNRLELAVAAYNAGEGAVQKAGNQIPNFRETQNYVKTVLQLYEALRPPSDKPPVANGRVRAVLPGPGYGRGNMVRSLDGLNLGPAIPSTSIKPAEIPLGTGAR</sequence>
<organism evidence="4 5">
    <name type="scientific">Rhodoferax saidenbachensis</name>
    <dbReference type="NCBI Taxonomy" id="1484693"/>
    <lineage>
        <taxon>Bacteria</taxon>
        <taxon>Pseudomonadati</taxon>
        <taxon>Pseudomonadota</taxon>
        <taxon>Betaproteobacteria</taxon>
        <taxon>Burkholderiales</taxon>
        <taxon>Comamonadaceae</taxon>
        <taxon>Rhodoferax</taxon>
    </lineage>
</organism>
<dbReference type="Pfam" id="PF01464">
    <property type="entry name" value="SLT"/>
    <property type="match status" value="1"/>
</dbReference>
<dbReference type="STRING" id="1484693.RS694_13500"/>
<dbReference type="EMBL" id="CP019239">
    <property type="protein sequence ID" value="APW43445.1"/>
    <property type="molecule type" value="Genomic_DNA"/>
</dbReference>
<reference evidence="4 5" key="1">
    <citation type="submission" date="2017-01" db="EMBL/GenBank/DDBJ databases">
        <authorList>
            <person name="Mah S.A."/>
            <person name="Swanson W.J."/>
            <person name="Moy G.W."/>
            <person name="Vacquier V.D."/>
        </authorList>
    </citation>
    <scope>NUCLEOTIDE SEQUENCE [LARGE SCALE GENOMIC DNA]</scope>
    <source>
        <strain evidence="4 5">DSM 22694</strain>
    </source>
</reference>
<protein>
    <recommendedName>
        <fullName evidence="3">Transglycosylase SLT domain-containing protein</fullName>
    </recommendedName>
</protein>
<keyword evidence="2" id="KW-0732">Signal</keyword>
<feature type="chain" id="PRO_5012885115" description="Transglycosylase SLT domain-containing protein" evidence="2">
    <location>
        <begin position="22"/>
        <end position="280"/>
    </location>
</feature>
<dbReference type="SUPFAM" id="SSF53955">
    <property type="entry name" value="Lysozyme-like"/>
    <property type="match status" value="1"/>
</dbReference>
<keyword evidence="5" id="KW-1185">Reference proteome</keyword>
<accession>A0A1P8KBV2</accession>
<feature type="domain" description="Transglycosylase SLT" evidence="3">
    <location>
        <begin position="94"/>
        <end position="202"/>
    </location>
</feature>
<evidence type="ECO:0000313" key="4">
    <source>
        <dbReference type="EMBL" id="APW43445.1"/>
    </source>
</evidence>